<organism evidence="1">
    <name type="scientific">marine sediment metagenome</name>
    <dbReference type="NCBI Taxonomy" id="412755"/>
    <lineage>
        <taxon>unclassified sequences</taxon>
        <taxon>metagenomes</taxon>
        <taxon>ecological metagenomes</taxon>
    </lineage>
</organism>
<name>A0A0F9M472_9ZZZZ</name>
<evidence type="ECO:0000313" key="1">
    <source>
        <dbReference type="EMBL" id="KKN00494.1"/>
    </source>
</evidence>
<accession>A0A0F9M472</accession>
<sequence>MTAIIQTRFWTGPRLYALATVSLVTALFIGANAHLISVAFSSKPDCVLHPPSEGTAALRAAKPSC</sequence>
<protein>
    <submittedName>
        <fullName evidence="1">Uncharacterized protein</fullName>
    </submittedName>
</protein>
<reference evidence="1" key="1">
    <citation type="journal article" date="2015" name="Nature">
        <title>Complex archaea that bridge the gap between prokaryotes and eukaryotes.</title>
        <authorList>
            <person name="Spang A."/>
            <person name="Saw J.H."/>
            <person name="Jorgensen S.L."/>
            <person name="Zaremba-Niedzwiedzka K."/>
            <person name="Martijn J."/>
            <person name="Lind A.E."/>
            <person name="van Eijk R."/>
            <person name="Schleper C."/>
            <person name="Guy L."/>
            <person name="Ettema T.J."/>
        </authorList>
    </citation>
    <scope>NUCLEOTIDE SEQUENCE</scope>
</reference>
<gene>
    <name evidence="1" type="ORF">LCGC14_1137270</name>
</gene>
<dbReference type="EMBL" id="LAZR01005369">
    <property type="protein sequence ID" value="KKN00494.1"/>
    <property type="molecule type" value="Genomic_DNA"/>
</dbReference>
<comment type="caution">
    <text evidence="1">The sequence shown here is derived from an EMBL/GenBank/DDBJ whole genome shotgun (WGS) entry which is preliminary data.</text>
</comment>
<proteinExistence type="predicted"/>
<dbReference type="AlphaFoldDB" id="A0A0F9M472"/>